<dbReference type="AlphaFoldDB" id="A0AAV5HN69"/>
<name>A0AAV5HN69_9ROSI</name>
<evidence type="ECO:0000313" key="2">
    <source>
        <dbReference type="Proteomes" id="UP001054252"/>
    </source>
</evidence>
<reference evidence="1 2" key="1">
    <citation type="journal article" date="2021" name="Commun. Biol.">
        <title>The genome of Shorea leprosula (Dipterocarpaceae) highlights the ecological relevance of drought in aseasonal tropical rainforests.</title>
        <authorList>
            <person name="Ng K.K.S."/>
            <person name="Kobayashi M.J."/>
            <person name="Fawcett J.A."/>
            <person name="Hatakeyama M."/>
            <person name="Paape T."/>
            <person name="Ng C.H."/>
            <person name="Ang C.C."/>
            <person name="Tnah L.H."/>
            <person name="Lee C.T."/>
            <person name="Nishiyama T."/>
            <person name="Sese J."/>
            <person name="O'Brien M.J."/>
            <person name="Copetti D."/>
            <person name="Mohd Noor M.I."/>
            <person name="Ong R.C."/>
            <person name="Putra M."/>
            <person name="Sireger I.Z."/>
            <person name="Indrioko S."/>
            <person name="Kosugi Y."/>
            <person name="Izuno A."/>
            <person name="Isagi Y."/>
            <person name="Lee S.L."/>
            <person name="Shimizu K.K."/>
        </authorList>
    </citation>
    <scope>NUCLEOTIDE SEQUENCE [LARGE SCALE GENOMIC DNA]</scope>
    <source>
        <strain evidence="1">214</strain>
    </source>
</reference>
<dbReference type="EMBL" id="BPVZ01000004">
    <property type="protein sequence ID" value="GKU90262.1"/>
    <property type="molecule type" value="Genomic_DNA"/>
</dbReference>
<organism evidence="1 2">
    <name type="scientific">Rubroshorea leprosula</name>
    <dbReference type="NCBI Taxonomy" id="152421"/>
    <lineage>
        <taxon>Eukaryota</taxon>
        <taxon>Viridiplantae</taxon>
        <taxon>Streptophyta</taxon>
        <taxon>Embryophyta</taxon>
        <taxon>Tracheophyta</taxon>
        <taxon>Spermatophyta</taxon>
        <taxon>Magnoliopsida</taxon>
        <taxon>eudicotyledons</taxon>
        <taxon>Gunneridae</taxon>
        <taxon>Pentapetalae</taxon>
        <taxon>rosids</taxon>
        <taxon>malvids</taxon>
        <taxon>Malvales</taxon>
        <taxon>Dipterocarpaceae</taxon>
        <taxon>Rubroshorea</taxon>
    </lineage>
</organism>
<evidence type="ECO:0000313" key="1">
    <source>
        <dbReference type="EMBL" id="GKU90262.1"/>
    </source>
</evidence>
<proteinExistence type="predicted"/>
<dbReference type="Proteomes" id="UP001054252">
    <property type="component" value="Unassembled WGS sequence"/>
</dbReference>
<gene>
    <name evidence="1" type="ORF">SLEP1_g4271</name>
</gene>
<comment type="caution">
    <text evidence="1">The sequence shown here is derived from an EMBL/GenBank/DDBJ whole genome shotgun (WGS) entry which is preliminary data.</text>
</comment>
<protein>
    <submittedName>
        <fullName evidence="1">Uncharacterized protein</fullName>
    </submittedName>
</protein>
<keyword evidence="2" id="KW-1185">Reference proteome</keyword>
<sequence length="54" mass="5616">MGSPLLAHLTGPEVDTEPAFKGACLRKLGAEHSTIGVDPNQLLPTPKSKCGALF</sequence>
<accession>A0AAV5HN69</accession>